<gene>
    <name evidence="5" type="ORF">AMJ39_03905</name>
</gene>
<dbReference type="STRING" id="1703770.AMJ39_03905"/>
<reference evidence="5 6" key="1">
    <citation type="journal article" date="2015" name="Microbiome">
        <title>Genomic resolution of linkages in carbon, nitrogen, and sulfur cycling among widespread estuary sediment bacteria.</title>
        <authorList>
            <person name="Baker B.J."/>
            <person name="Lazar C.S."/>
            <person name="Teske A.P."/>
            <person name="Dick G.J."/>
        </authorList>
    </citation>
    <scope>NUCLEOTIDE SEQUENCE [LARGE SCALE GENOMIC DNA]</scope>
    <source>
        <strain evidence="5">DG_24</strain>
    </source>
</reference>
<evidence type="ECO:0000313" key="5">
    <source>
        <dbReference type="EMBL" id="KPJ53657.1"/>
    </source>
</evidence>
<evidence type="ECO:0000256" key="3">
    <source>
        <dbReference type="ARBA" id="ARBA00023014"/>
    </source>
</evidence>
<evidence type="ECO:0000256" key="1">
    <source>
        <dbReference type="ARBA" id="ARBA00022723"/>
    </source>
</evidence>
<dbReference type="PANTHER" id="PTHR43432:SF3">
    <property type="entry name" value="SLR0285 PROTEIN"/>
    <property type="match status" value="1"/>
</dbReference>
<dbReference type="GO" id="GO:0046872">
    <property type="term" value="F:metal ion binding"/>
    <property type="evidence" value="ECO:0007669"/>
    <property type="project" value="UniProtKB-KW"/>
</dbReference>
<name>A0A0S7WUP9_UNCT6</name>
<accession>A0A0S7WUP9</accession>
<evidence type="ECO:0000259" key="4">
    <source>
        <dbReference type="Pfam" id="PF04055"/>
    </source>
</evidence>
<dbReference type="Gene3D" id="3.80.30.30">
    <property type="match status" value="1"/>
</dbReference>
<dbReference type="SFLD" id="SFLDS00029">
    <property type="entry name" value="Radical_SAM"/>
    <property type="match status" value="1"/>
</dbReference>
<keyword evidence="1" id="KW-0479">Metal-binding</keyword>
<dbReference type="EMBL" id="LIZS01000015">
    <property type="protein sequence ID" value="KPJ53657.1"/>
    <property type="molecule type" value="Genomic_DNA"/>
</dbReference>
<dbReference type="SUPFAM" id="SSF102114">
    <property type="entry name" value="Radical SAM enzymes"/>
    <property type="match status" value="1"/>
</dbReference>
<dbReference type="PANTHER" id="PTHR43432">
    <property type="entry name" value="SLR0285 PROTEIN"/>
    <property type="match status" value="1"/>
</dbReference>
<organism evidence="5 6">
    <name type="scientific">candidate division TA06 bacterium DG_24</name>
    <dbReference type="NCBI Taxonomy" id="1703770"/>
    <lineage>
        <taxon>Bacteria</taxon>
        <taxon>Bacteria division TA06</taxon>
    </lineage>
</organism>
<evidence type="ECO:0000256" key="2">
    <source>
        <dbReference type="ARBA" id="ARBA00023004"/>
    </source>
</evidence>
<sequence>MSSGNPFTKKEIRESSLRQPTVAYSAAPAHPGMSGRTITVRMSHTKKQLHGWWPGRRECTSERLLINPYVGCAVDCLFCYTKSYPGAFFDFRRRGIITVWPDFDQTVARQLDSLSVAACGYLSPVTDPFQEVNRRYRLSEKIIAAFIERNIPLEFITKEVIPQKAIDLVARHPHSFGQVTILTLDEGARRSLMSGGATTDDLLRNLERLSQNGVFAVCRIDPIIPGVNDDLDELEGLIHIAMECGARHIVSSVLDIPVRIGNEIFSLLSRIGSFSERQLRDLYGERIGMYRHAAIDYRRTLFERLRQICDDRGVTLGLCMEFEKDGNRIVGLNRDYMSSVNCEGIDVPIYRRRGEGFVPAADCSGACLTCGEPECGIEELAMARPGNDRRGFTLSDYRKWGRRLRPASHATGDRTSLEG</sequence>
<dbReference type="Pfam" id="PF04055">
    <property type="entry name" value="Radical_SAM"/>
    <property type="match status" value="1"/>
</dbReference>
<dbReference type="GO" id="GO:0051536">
    <property type="term" value="F:iron-sulfur cluster binding"/>
    <property type="evidence" value="ECO:0007669"/>
    <property type="project" value="UniProtKB-KW"/>
</dbReference>
<dbReference type="InterPro" id="IPR040086">
    <property type="entry name" value="MJ0683-like"/>
</dbReference>
<keyword evidence="2" id="KW-0408">Iron</keyword>
<dbReference type="Proteomes" id="UP000052008">
    <property type="component" value="Unassembled WGS sequence"/>
</dbReference>
<dbReference type="GO" id="GO:0003824">
    <property type="term" value="F:catalytic activity"/>
    <property type="evidence" value="ECO:0007669"/>
    <property type="project" value="InterPro"/>
</dbReference>
<dbReference type="InterPro" id="IPR007197">
    <property type="entry name" value="rSAM"/>
</dbReference>
<dbReference type="SFLD" id="SFLDG01084">
    <property type="entry name" value="Uncharacterised_Radical_SAM_Su"/>
    <property type="match status" value="1"/>
</dbReference>
<comment type="caution">
    <text evidence="5">The sequence shown here is derived from an EMBL/GenBank/DDBJ whole genome shotgun (WGS) entry which is preliminary data.</text>
</comment>
<proteinExistence type="predicted"/>
<dbReference type="InterPro" id="IPR058240">
    <property type="entry name" value="rSAM_sf"/>
</dbReference>
<keyword evidence="3" id="KW-0411">Iron-sulfur</keyword>
<dbReference type="AlphaFoldDB" id="A0A0S7WUP9"/>
<protein>
    <recommendedName>
        <fullName evidence="4">Radical SAM core domain-containing protein</fullName>
    </recommendedName>
</protein>
<feature type="domain" description="Radical SAM core" evidence="4">
    <location>
        <begin position="66"/>
        <end position="233"/>
    </location>
</feature>
<evidence type="ECO:0000313" key="6">
    <source>
        <dbReference type="Proteomes" id="UP000052008"/>
    </source>
</evidence>